<comment type="subcellular location">
    <subcellularLocation>
        <location evidence="1">Cell membrane</location>
        <topology evidence="1">Multi-pass membrane protein</topology>
    </subcellularLocation>
</comment>
<feature type="transmembrane region" description="Helical" evidence="19">
    <location>
        <begin position="833"/>
        <end position="850"/>
    </location>
</feature>
<dbReference type="InterPro" id="IPR023299">
    <property type="entry name" value="ATPase_P-typ_cyto_dom_N"/>
</dbReference>
<dbReference type="AlphaFoldDB" id="A0A1J4N9R8"/>
<evidence type="ECO:0000256" key="6">
    <source>
        <dbReference type="ARBA" id="ARBA00022475"/>
    </source>
</evidence>
<evidence type="ECO:0000256" key="3">
    <source>
        <dbReference type="ARBA" id="ARBA00006024"/>
    </source>
</evidence>
<proteinExistence type="inferred from homology"/>
<dbReference type="InterPro" id="IPR050510">
    <property type="entry name" value="Cation_transp_ATPase_P-type"/>
</dbReference>
<keyword evidence="15" id="KW-0406">Ion transport</keyword>
<feature type="transmembrane region" description="Helical" evidence="19">
    <location>
        <begin position="73"/>
        <end position="90"/>
    </location>
</feature>
<dbReference type="STRING" id="1844.UG56_006320"/>
<evidence type="ECO:0000256" key="5">
    <source>
        <dbReference type="ARBA" id="ARBA00022448"/>
    </source>
</evidence>
<keyword evidence="13 19" id="KW-1133">Transmembrane helix</keyword>
<dbReference type="EMBL" id="JZDQ02000007">
    <property type="protein sequence ID" value="OIJ27719.1"/>
    <property type="molecule type" value="Genomic_DNA"/>
</dbReference>
<feature type="transmembrane region" description="Helical" evidence="19">
    <location>
        <begin position="757"/>
        <end position="778"/>
    </location>
</feature>
<dbReference type="SUPFAM" id="SSF81653">
    <property type="entry name" value="Calcium ATPase, transduction domain A"/>
    <property type="match status" value="1"/>
</dbReference>
<evidence type="ECO:0000256" key="15">
    <source>
        <dbReference type="ARBA" id="ARBA00023065"/>
    </source>
</evidence>
<feature type="transmembrane region" description="Helical" evidence="19">
    <location>
        <begin position="799"/>
        <end position="821"/>
    </location>
</feature>
<evidence type="ECO:0000313" key="22">
    <source>
        <dbReference type="Proteomes" id="UP000033772"/>
    </source>
</evidence>
<feature type="transmembrane region" description="Helical" evidence="19">
    <location>
        <begin position="724"/>
        <end position="745"/>
    </location>
</feature>
<comment type="catalytic activity">
    <reaction evidence="18">
        <text>ATP + H2O = ADP + phosphate + H(+)</text>
        <dbReference type="Rhea" id="RHEA:13065"/>
        <dbReference type="ChEBI" id="CHEBI:15377"/>
        <dbReference type="ChEBI" id="CHEBI:15378"/>
        <dbReference type="ChEBI" id="CHEBI:30616"/>
        <dbReference type="ChEBI" id="CHEBI:43474"/>
        <dbReference type="ChEBI" id="CHEBI:456216"/>
    </reaction>
</comment>
<keyword evidence="9" id="KW-0547">Nucleotide-binding</keyword>
<dbReference type="PANTHER" id="PTHR43294">
    <property type="entry name" value="SODIUM/POTASSIUM-TRANSPORTING ATPASE SUBUNIT ALPHA"/>
    <property type="match status" value="1"/>
</dbReference>
<evidence type="ECO:0000256" key="10">
    <source>
        <dbReference type="ARBA" id="ARBA00022796"/>
    </source>
</evidence>
<dbReference type="PANTHER" id="PTHR43294:SF21">
    <property type="entry name" value="CATION TRANSPORTING ATPASE"/>
    <property type="match status" value="1"/>
</dbReference>
<protein>
    <recommendedName>
        <fullName evidence="4">P-type Cu(+) transporter</fullName>
        <ecNumber evidence="4">7.2.2.8</ecNumber>
    </recommendedName>
</protein>
<reference evidence="21" key="1">
    <citation type="submission" date="2016-10" db="EMBL/GenBank/DDBJ databases">
        <title>Draft Genome Sequence of Nocardioides luteus Strain BAFB, an Alkane-Degrading Bacterium Isolated from JP-7 Polluted Soil.</title>
        <authorList>
            <person name="Brown L."/>
            <person name="Ruiz O.N."/>
            <person name="Gunasekera T."/>
        </authorList>
    </citation>
    <scope>NUCLEOTIDE SEQUENCE [LARGE SCALE GENOMIC DNA]</scope>
    <source>
        <strain evidence="21">BAFB</strain>
    </source>
</reference>
<evidence type="ECO:0000256" key="19">
    <source>
        <dbReference type="SAM" id="Phobius"/>
    </source>
</evidence>
<dbReference type="InterPro" id="IPR023298">
    <property type="entry name" value="ATPase_P-typ_TM_dom_sf"/>
</dbReference>
<evidence type="ECO:0000256" key="11">
    <source>
        <dbReference type="ARBA" id="ARBA00022840"/>
    </source>
</evidence>
<feature type="domain" description="Cation-transporting P-type ATPase N-terminal" evidence="20">
    <location>
        <begin position="4"/>
        <end position="70"/>
    </location>
</feature>
<keyword evidence="5" id="KW-0813">Transport</keyword>
<keyword evidence="12" id="KW-1278">Translocase</keyword>
<comment type="catalytic activity">
    <reaction evidence="17">
        <text>Cu(+)(in) + ATP + H2O = Cu(+)(out) + ADP + phosphate + H(+)</text>
        <dbReference type="Rhea" id="RHEA:25792"/>
        <dbReference type="ChEBI" id="CHEBI:15377"/>
        <dbReference type="ChEBI" id="CHEBI:15378"/>
        <dbReference type="ChEBI" id="CHEBI:30616"/>
        <dbReference type="ChEBI" id="CHEBI:43474"/>
        <dbReference type="ChEBI" id="CHEBI:49552"/>
        <dbReference type="ChEBI" id="CHEBI:456216"/>
        <dbReference type="EC" id="7.2.2.8"/>
    </reaction>
</comment>
<name>A0A1J4N9R8_9ACTN</name>
<dbReference type="SMART" id="SM00831">
    <property type="entry name" value="Cation_ATPase_N"/>
    <property type="match status" value="1"/>
</dbReference>
<dbReference type="Gene3D" id="3.40.1110.10">
    <property type="entry name" value="Calcium-transporting ATPase, cytoplasmic domain N"/>
    <property type="match status" value="1"/>
</dbReference>
<organism evidence="21 22">
    <name type="scientific">Nocardioides luteus</name>
    <dbReference type="NCBI Taxonomy" id="1844"/>
    <lineage>
        <taxon>Bacteria</taxon>
        <taxon>Bacillati</taxon>
        <taxon>Actinomycetota</taxon>
        <taxon>Actinomycetes</taxon>
        <taxon>Propionibacteriales</taxon>
        <taxon>Nocardioidaceae</taxon>
        <taxon>Nocardioides</taxon>
    </lineage>
</organism>
<dbReference type="InterPro" id="IPR044492">
    <property type="entry name" value="P_typ_ATPase_HD_dom"/>
</dbReference>
<dbReference type="GO" id="GO:0140581">
    <property type="term" value="F:P-type monovalent copper transporter activity"/>
    <property type="evidence" value="ECO:0007669"/>
    <property type="project" value="UniProtKB-EC"/>
</dbReference>
<evidence type="ECO:0000256" key="12">
    <source>
        <dbReference type="ARBA" id="ARBA00022967"/>
    </source>
</evidence>
<dbReference type="GO" id="GO:0005886">
    <property type="term" value="C:plasma membrane"/>
    <property type="evidence" value="ECO:0007669"/>
    <property type="project" value="UniProtKB-SubCell"/>
</dbReference>
<keyword evidence="8" id="KW-0479">Metal-binding</keyword>
<evidence type="ECO:0000313" key="21">
    <source>
        <dbReference type="EMBL" id="OIJ27719.1"/>
    </source>
</evidence>
<comment type="similarity">
    <text evidence="3">Belongs to the cation transport ATPase (P-type) (TC 3.A.3) family. Type IB subfamily.</text>
</comment>
<dbReference type="Pfam" id="PF00690">
    <property type="entry name" value="Cation_ATPase_N"/>
    <property type="match status" value="1"/>
</dbReference>
<evidence type="ECO:0000259" key="20">
    <source>
        <dbReference type="SMART" id="SM00831"/>
    </source>
</evidence>
<dbReference type="InterPro" id="IPR059000">
    <property type="entry name" value="ATPase_P-type_domA"/>
</dbReference>
<dbReference type="SFLD" id="SFLDF00027">
    <property type="entry name" value="p-type_atpase"/>
    <property type="match status" value="1"/>
</dbReference>
<dbReference type="GO" id="GO:0046872">
    <property type="term" value="F:metal ion binding"/>
    <property type="evidence" value="ECO:0007669"/>
    <property type="project" value="UniProtKB-KW"/>
</dbReference>
<evidence type="ECO:0000256" key="8">
    <source>
        <dbReference type="ARBA" id="ARBA00022723"/>
    </source>
</evidence>
<dbReference type="InterPro" id="IPR001757">
    <property type="entry name" value="P_typ_ATPase"/>
</dbReference>
<dbReference type="SUPFAM" id="SSF81665">
    <property type="entry name" value="Calcium ATPase, transmembrane domain M"/>
    <property type="match status" value="1"/>
</dbReference>
<dbReference type="SUPFAM" id="SSF81660">
    <property type="entry name" value="Metal cation-transporting ATPase, ATP-binding domain N"/>
    <property type="match status" value="1"/>
</dbReference>
<dbReference type="Gene3D" id="1.20.1110.10">
    <property type="entry name" value="Calcium-transporting ATPase, transmembrane domain"/>
    <property type="match status" value="1"/>
</dbReference>
<keyword evidence="10" id="KW-0187">Copper transport</keyword>
<evidence type="ECO:0000256" key="14">
    <source>
        <dbReference type="ARBA" id="ARBA00023008"/>
    </source>
</evidence>
<comment type="similarity">
    <text evidence="2">Belongs to the cation transport ATPase (P-type) (TC 3.A.3) family. Type IIA subfamily.</text>
</comment>
<dbReference type="Proteomes" id="UP000033772">
    <property type="component" value="Unassembled WGS sequence"/>
</dbReference>
<dbReference type="SUPFAM" id="SSF56784">
    <property type="entry name" value="HAD-like"/>
    <property type="match status" value="1"/>
</dbReference>
<keyword evidence="16 19" id="KW-0472">Membrane</keyword>
<dbReference type="InterPro" id="IPR023214">
    <property type="entry name" value="HAD_sf"/>
</dbReference>
<sequence>MTAGQAESDVTDEQRGLTSADAAALLTRVGPNELPRPPRRPWWRLLVAQLTHFFAVLLWGAAALALLAGMPTLALAIAVIVLLNGVFAYAQEHRADRAAQKLGSLMPADTRVVRDGRTLEVPASQVVPGDVVLLEAGDRVPADGTLLRSEEVAADESMLTGESVPVRKPPGAVVRAATFLVQGSGRVLVTATGAQTEVASVAGLIAGAHRPPSPLDRELDRLVRIIAVVALTVGVVLGVISLVLGGTTTGALLFAVGVSVALVPEGLLPTVTLSLARGAQRMAESKALVRHLEAVETLGSTTFICTDKTGTLTRNEMTVVEMWTPDGRVVPQGVGYEPTGTVSGEPAALRVAAEAAVAARACVTGRAVLQDGSWQPSGDPMEVAIDVVAARLGTDPAEADVRVPFVTERRFSAAVVTGRSYFLGAPERILPGCGEAGGSAAEVLDTFADQGRRVVAVARSAGHRRPTTSDELAGLLDEPLELLALLAIEDPPRDGVREALEQCRTAGIRVAMMTGDNGRTAAAIATEVGLLLPGGVVVEGERLPTDDTALADLLDDPRGAVVARVTPADKLRIANALRLHGHVVAMTGDGVNDAAALRGADVGVAMGLTGSDVARDAADLVLLDDHFATIVKAIELGRATYANIRRFLTFHLTDNVAELAPFAVWALSGGSIPAALSVLQILALDIGTDMLPALALGAEPPSRRTMEGPRTQERVASGSVLRRAFLVLGPIEAVTAVAAFLWVLTDGGWGLGDTPSATLLARASGTAFAVIALGQVANAFACRSETRPAWRLDPRRNPLVVAAVAVELVLLAGFLGLPWLSETLGGSWPSGEGWLWALGAGFVLLLGDRVHKAWRNARRRAAQPS</sequence>
<accession>A0A1J4N9R8</accession>
<keyword evidence="7 19" id="KW-0812">Transmembrane</keyword>
<evidence type="ECO:0000256" key="18">
    <source>
        <dbReference type="ARBA" id="ARBA00049360"/>
    </source>
</evidence>
<dbReference type="RefSeq" id="WP_071326918.1">
    <property type="nucleotide sequence ID" value="NZ_JZDQ02000007.1"/>
</dbReference>
<dbReference type="InterPro" id="IPR008250">
    <property type="entry name" value="ATPase_P-typ_transduc_dom_A_sf"/>
</dbReference>
<dbReference type="Pfam" id="PF00689">
    <property type="entry name" value="Cation_ATPase_C"/>
    <property type="match status" value="1"/>
</dbReference>
<dbReference type="EC" id="7.2.2.8" evidence="4"/>
<evidence type="ECO:0000256" key="9">
    <source>
        <dbReference type="ARBA" id="ARBA00022741"/>
    </source>
</evidence>
<gene>
    <name evidence="21" type="ORF">UG56_006320</name>
</gene>
<evidence type="ECO:0000256" key="4">
    <source>
        <dbReference type="ARBA" id="ARBA00012517"/>
    </source>
</evidence>
<evidence type="ECO:0000256" key="1">
    <source>
        <dbReference type="ARBA" id="ARBA00004651"/>
    </source>
</evidence>
<feature type="transmembrane region" description="Helical" evidence="19">
    <location>
        <begin position="251"/>
        <end position="276"/>
    </location>
</feature>
<comment type="caution">
    <text evidence="21">The sequence shown here is derived from an EMBL/GenBank/DDBJ whole genome shotgun (WGS) entry which is preliminary data.</text>
</comment>
<dbReference type="Gene3D" id="2.70.150.10">
    <property type="entry name" value="Calcium-transporting ATPase, cytoplasmic transduction domain A"/>
    <property type="match status" value="1"/>
</dbReference>
<dbReference type="Gene3D" id="3.40.50.1000">
    <property type="entry name" value="HAD superfamily/HAD-like"/>
    <property type="match status" value="1"/>
</dbReference>
<dbReference type="InterPro" id="IPR006068">
    <property type="entry name" value="ATPase_P-typ_cation-transptr_C"/>
</dbReference>
<dbReference type="GO" id="GO:0016887">
    <property type="term" value="F:ATP hydrolysis activity"/>
    <property type="evidence" value="ECO:0007669"/>
    <property type="project" value="InterPro"/>
</dbReference>
<evidence type="ECO:0000256" key="13">
    <source>
        <dbReference type="ARBA" id="ARBA00022989"/>
    </source>
</evidence>
<evidence type="ECO:0000256" key="16">
    <source>
        <dbReference type="ARBA" id="ARBA00023136"/>
    </source>
</evidence>
<feature type="transmembrane region" description="Helical" evidence="19">
    <location>
        <begin position="222"/>
        <end position="245"/>
    </location>
</feature>
<dbReference type="PRINTS" id="PR00119">
    <property type="entry name" value="CATATPASE"/>
</dbReference>
<dbReference type="InterPro" id="IPR036412">
    <property type="entry name" value="HAD-like_sf"/>
</dbReference>
<dbReference type="SFLD" id="SFLDG00002">
    <property type="entry name" value="C1.7:_P-type_atpase_like"/>
    <property type="match status" value="1"/>
</dbReference>
<keyword evidence="22" id="KW-1185">Reference proteome</keyword>
<evidence type="ECO:0000256" key="2">
    <source>
        <dbReference type="ARBA" id="ARBA00005675"/>
    </source>
</evidence>
<keyword evidence="11" id="KW-0067">ATP-binding</keyword>
<evidence type="ECO:0000256" key="17">
    <source>
        <dbReference type="ARBA" id="ARBA00049289"/>
    </source>
</evidence>
<dbReference type="InterPro" id="IPR004014">
    <property type="entry name" value="ATPase_P-typ_cation-transptr_N"/>
</dbReference>
<keyword evidence="14" id="KW-0186">Copper</keyword>
<dbReference type="FunFam" id="3.40.50.1000:FF:000144">
    <property type="entry name" value="copper-transporting ATPase 1 isoform X2"/>
    <property type="match status" value="1"/>
</dbReference>
<dbReference type="Pfam" id="PF00122">
    <property type="entry name" value="E1-E2_ATPase"/>
    <property type="match status" value="1"/>
</dbReference>
<dbReference type="PROSITE" id="PS00154">
    <property type="entry name" value="ATPASE_E1_E2"/>
    <property type="match status" value="1"/>
</dbReference>
<keyword evidence="6" id="KW-1003">Cell membrane</keyword>
<evidence type="ECO:0000256" key="7">
    <source>
        <dbReference type="ARBA" id="ARBA00022692"/>
    </source>
</evidence>
<dbReference type="Pfam" id="PF00702">
    <property type="entry name" value="Hydrolase"/>
    <property type="match status" value="1"/>
</dbReference>
<dbReference type="NCBIfam" id="TIGR01494">
    <property type="entry name" value="ATPase_P-type"/>
    <property type="match status" value="2"/>
</dbReference>
<dbReference type="PRINTS" id="PR00120">
    <property type="entry name" value="HATPASE"/>
</dbReference>
<dbReference type="SFLD" id="SFLDS00003">
    <property type="entry name" value="Haloacid_Dehalogenase"/>
    <property type="match status" value="1"/>
</dbReference>
<dbReference type="InterPro" id="IPR018303">
    <property type="entry name" value="ATPase_P-typ_P_site"/>
</dbReference>
<dbReference type="GO" id="GO:0005524">
    <property type="term" value="F:ATP binding"/>
    <property type="evidence" value="ECO:0007669"/>
    <property type="project" value="UniProtKB-KW"/>
</dbReference>
<feature type="transmembrane region" description="Helical" evidence="19">
    <location>
        <begin position="45"/>
        <end position="67"/>
    </location>
</feature>